<feature type="domain" description="SET" evidence="1">
    <location>
        <begin position="43"/>
        <end position="190"/>
    </location>
</feature>
<dbReference type="AlphaFoldDB" id="A0A8E2EPY7"/>
<dbReference type="InterPro" id="IPR046341">
    <property type="entry name" value="SET_dom_sf"/>
</dbReference>
<evidence type="ECO:0000313" key="3">
    <source>
        <dbReference type="Proteomes" id="UP000250140"/>
    </source>
</evidence>
<evidence type="ECO:0000313" key="2">
    <source>
        <dbReference type="EMBL" id="OCL02486.1"/>
    </source>
</evidence>
<gene>
    <name evidence="2" type="ORF">AOQ84DRAFT_273552</name>
</gene>
<dbReference type="InterPro" id="IPR001214">
    <property type="entry name" value="SET_dom"/>
</dbReference>
<dbReference type="Pfam" id="PF00856">
    <property type="entry name" value="SET"/>
    <property type="match status" value="1"/>
</dbReference>
<sequence length="333" mass="37312">CLFTNTHFRFGRGISFVTTPEIAIEITRSYEFSDYERLPPSEPPPYRAEELLGRGIGLLANRTIKSGETVMGNPPVIVLMQKALDTLEREQRYALLHKAVGQLPEQTQTQIRALAKSRGGDEIGDIVQTNSIGQSYGKGVRHLSIVPEAARINHDCRPNSFYRFDDKDLTLQVFALRNIEAGEEISFNYAGAEFPRDARHSYLQAHWGFTCACSLCTASHQAIAASDSRLNEISNIKAQLRNTPPRSTASLHEILSLVQKLIELYDEERLIVPKAPYYEIAAYTCSQLGNKTCVQRNAELAADHWRVLAGEKSWEVTRMLGLGGNPKAHPSWR</sequence>
<keyword evidence="3" id="KW-1185">Reference proteome</keyword>
<name>A0A8E2EPY7_9PEZI</name>
<dbReference type="EMBL" id="KV750948">
    <property type="protein sequence ID" value="OCL02486.1"/>
    <property type="molecule type" value="Genomic_DNA"/>
</dbReference>
<dbReference type="Proteomes" id="UP000250140">
    <property type="component" value="Unassembled WGS sequence"/>
</dbReference>
<dbReference type="PANTHER" id="PTHR47332">
    <property type="entry name" value="SET DOMAIN-CONTAINING PROTEIN 5"/>
    <property type="match status" value="1"/>
</dbReference>
<dbReference type="PROSITE" id="PS50280">
    <property type="entry name" value="SET"/>
    <property type="match status" value="1"/>
</dbReference>
<accession>A0A8E2EPY7</accession>
<feature type="non-terminal residue" evidence="2">
    <location>
        <position position="333"/>
    </location>
</feature>
<evidence type="ECO:0000259" key="1">
    <source>
        <dbReference type="PROSITE" id="PS50280"/>
    </source>
</evidence>
<proteinExistence type="predicted"/>
<organism evidence="2 3">
    <name type="scientific">Glonium stellatum</name>
    <dbReference type="NCBI Taxonomy" id="574774"/>
    <lineage>
        <taxon>Eukaryota</taxon>
        <taxon>Fungi</taxon>
        <taxon>Dikarya</taxon>
        <taxon>Ascomycota</taxon>
        <taxon>Pezizomycotina</taxon>
        <taxon>Dothideomycetes</taxon>
        <taxon>Pleosporomycetidae</taxon>
        <taxon>Gloniales</taxon>
        <taxon>Gloniaceae</taxon>
        <taxon>Glonium</taxon>
    </lineage>
</organism>
<dbReference type="Gene3D" id="2.170.270.10">
    <property type="entry name" value="SET domain"/>
    <property type="match status" value="1"/>
</dbReference>
<feature type="non-terminal residue" evidence="2">
    <location>
        <position position="1"/>
    </location>
</feature>
<dbReference type="PANTHER" id="PTHR47332:SF6">
    <property type="entry name" value="SET DOMAIN-CONTAINING PROTEIN"/>
    <property type="match status" value="1"/>
</dbReference>
<dbReference type="OrthoDB" id="1028014at2759"/>
<dbReference type="SUPFAM" id="SSF82199">
    <property type="entry name" value="SET domain"/>
    <property type="match status" value="1"/>
</dbReference>
<reference evidence="2 3" key="1">
    <citation type="journal article" date="2016" name="Nat. Commun.">
        <title>Ectomycorrhizal ecology is imprinted in the genome of the dominant symbiotic fungus Cenococcum geophilum.</title>
        <authorList>
            <consortium name="DOE Joint Genome Institute"/>
            <person name="Peter M."/>
            <person name="Kohler A."/>
            <person name="Ohm R.A."/>
            <person name="Kuo A."/>
            <person name="Krutzmann J."/>
            <person name="Morin E."/>
            <person name="Arend M."/>
            <person name="Barry K.W."/>
            <person name="Binder M."/>
            <person name="Choi C."/>
            <person name="Clum A."/>
            <person name="Copeland A."/>
            <person name="Grisel N."/>
            <person name="Haridas S."/>
            <person name="Kipfer T."/>
            <person name="LaButti K."/>
            <person name="Lindquist E."/>
            <person name="Lipzen A."/>
            <person name="Maire R."/>
            <person name="Meier B."/>
            <person name="Mihaltcheva S."/>
            <person name="Molinier V."/>
            <person name="Murat C."/>
            <person name="Poggeler S."/>
            <person name="Quandt C.A."/>
            <person name="Sperisen C."/>
            <person name="Tritt A."/>
            <person name="Tisserant E."/>
            <person name="Crous P.W."/>
            <person name="Henrissat B."/>
            <person name="Nehls U."/>
            <person name="Egli S."/>
            <person name="Spatafora J.W."/>
            <person name="Grigoriev I.V."/>
            <person name="Martin F.M."/>
        </authorList>
    </citation>
    <scope>NUCLEOTIDE SEQUENCE [LARGE SCALE GENOMIC DNA]</scope>
    <source>
        <strain evidence="2 3">CBS 207.34</strain>
    </source>
</reference>
<dbReference type="InterPro" id="IPR053185">
    <property type="entry name" value="SET_domain_protein"/>
</dbReference>
<dbReference type="CDD" id="cd20071">
    <property type="entry name" value="SET_SMYD"/>
    <property type="match status" value="1"/>
</dbReference>
<protein>
    <submittedName>
        <fullName evidence="2">SET domain-containing protein</fullName>
    </submittedName>
</protein>
<dbReference type="SMART" id="SM00317">
    <property type="entry name" value="SET"/>
    <property type="match status" value="1"/>
</dbReference>